<dbReference type="PROSITE" id="PS50887">
    <property type="entry name" value="GGDEF"/>
    <property type="match status" value="1"/>
</dbReference>
<organism evidence="5 6">
    <name type="scientific">Arboricoccus pini</name>
    <dbReference type="NCBI Taxonomy" id="1963835"/>
    <lineage>
        <taxon>Bacteria</taxon>
        <taxon>Pseudomonadati</taxon>
        <taxon>Pseudomonadota</taxon>
        <taxon>Alphaproteobacteria</taxon>
        <taxon>Geminicoccales</taxon>
        <taxon>Geminicoccaceae</taxon>
        <taxon>Arboricoccus</taxon>
    </lineage>
</organism>
<dbReference type="Gene3D" id="3.30.70.270">
    <property type="match status" value="1"/>
</dbReference>
<dbReference type="OrthoDB" id="7251575at2"/>
<dbReference type="InterPro" id="IPR001633">
    <property type="entry name" value="EAL_dom"/>
</dbReference>
<dbReference type="InterPro" id="IPR011006">
    <property type="entry name" value="CheY-like_superfamily"/>
</dbReference>
<name>A0A212RE65_9PROT</name>
<dbReference type="AlphaFoldDB" id="A0A212RE65"/>
<feature type="domain" description="Response regulatory" evidence="2">
    <location>
        <begin position="56"/>
        <end position="175"/>
    </location>
</feature>
<dbReference type="PROSITE" id="PS50110">
    <property type="entry name" value="RESPONSE_REGULATORY"/>
    <property type="match status" value="1"/>
</dbReference>
<dbReference type="Pfam" id="PF00563">
    <property type="entry name" value="EAL"/>
    <property type="match status" value="1"/>
</dbReference>
<dbReference type="InterPro" id="IPR000160">
    <property type="entry name" value="GGDEF_dom"/>
</dbReference>
<dbReference type="SUPFAM" id="SSF141868">
    <property type="entry name" value="EAL domain-like"/>
    <property type="match status" value="1"/>
</dbReference>
<proteinExistence type="predicted"/>
<dbReference type="InterPro" id="IPR035919">
    <property type="entry name" value="EAL_sf"/>
</dbReference>
<reference evidence="5 6" key="1">
    <citation type="submission" date="2017-06" db="EMBL/GenBank/DDBJ databases">
        <authorList>
            <person name="Kim H.J."/>
            <person name="Triplett B.A."/>
        </authorList>
    </citation>
    <scope>NUCLEOTIDE SEQUENCE [LARGE SCALE GENOMIC DNA]</scope>
    <source>
        <strain evidence="5 6">B29T1</strain>
    </source>
</reference>
<dbReference type="Gene3D" id="3.40.50.2300">
    <property type="match status" value="1"/>
</dbReference>
<dbReference type="SUPFAM" id="SSF52172">
    <property type="entry name" value="CheY-like"/>
    <property type="match status" value="1"/>
</dbReference>
<dbReference type="NCBIfam" id="TIGR00254">
    <property type="entry name" value="GGDEF"/>
    <property type="match status" value="1"/>
</dbReference>
<evidence type="ECO:0000259" key="3">
    <source>
        <dbReference type="PROSITE" id="PS50883"/>
    </source>
</evidence>
<evidence type="ECO:0000313" key="6">
    <source>
        <dbReference type="Proteomes" id="UP000197065"/>
    </source>
</evidence>
<gene>
    <name evidence="5" type="ORF">SAMN07250955_107193</name>
</gene>
<dbReference type="InterPro" id="IPR029787">
    <property type="entry name" value="Nucleotide_cyclase"/>
</dbReference>
<evidence type="ECO:0000259" key="2">
    <source>
        <dbReference type="PROSITE" id="PS50110"/>
    </source>
</evidence>
<evidence type="ECO:0000256" key="1">
    <source>
        <dbReference type="PROSITE-ProRule" id="PRU00169"/>
    </source>
</evidence>
<keyword evidence="1" id="KW-0597">Phosphoprotein</keyword>
<dbReference type="CDD" id="cd01948">
    <property type="entry name" value="EAL"/>
    <property type="match status" value="1"/>
</dbReference>
<dbReference type="SMART" id="SM00267">
    <property type="entry name" value="GGDEF"/>
    <property type="match status" value="1"/>
</dbReference>
<evidence type="ECO:0000313" key="5">
    <source>
        <dbReference type="EMBL" id="SNB70419.1"/>
    </source>
</evidence>
<feature type="domain" description="GGDEF" evidence="4">
    <location>
        <begin position="219"/>
        <end position="351"/>
    </location>
</feature>
<dbReference type="SMART" id="SM00052">
    <property type="entry name" value="EAL"/>
    <property type="match status" value="1"/>
</dbReference>
<dbReference type="InterPro" id="IPR001789">
    <property type="entry name" value="Sig_transdc_resp-reg_receiver"/>
</dbReference>
<accession>A0A212RE65</accession>
<dbReference type="Pfam" id="PF00990">
    <property type="entry name" value="GGDEF"/>
    <property type="match status" value="1"/>
</dbReference>
<dbReference type="Gene3D" id="3.20.20.450">
    <property type="entry name" value="EAL domain"/>
    <property type="match status" value="1"/>
</dbReference>
<feature type="domain" description="EAL" evidence="3">
    <location>
        <begin position="361"/>
        <end position="613"/>
    </location>
</feature>
<dbReference type="CDD" id="cd01949">
    <property type="entry name" value="GGDEF"/>
    <property type="match status" value="1"/>
</dbReference>
<dbReference type="EMBL" id="FYEH01000007">
    <property type="protein sequence ID" value="SNB70419.1"/>
    <property type="molecule type" value="Genomic_DNA"/>
</dbReference>
<dbReference type="SUPFAM" id="SSF55073">
    <property type="entry name" value="Nucleotide cyclase"/>
    <property type="match status" value="1"/>
</dbReference>
<sequence>MTRYQFAMTLENLGFCGPKAVLGEREQRQWPLNGARFIEVLRQEATARLAAQRGHRVLLLQAEHEIGLRTRRGLQEPNMRAPLEVDIVTTTEGAIRALGQDQYDVCILDWPAESPEQPPAILAAIERMGIILPVIGLSRRGASAAEAEALQLGIADVIDLEDLDARRLERAIRMSAHRQRTTLHLDRMAHLDPLTGLGNRTFLHDRLAHAIGQAKLHRGEIAVMMLDLNGFKAINDEMGHAAGDELLRAIGERFKARLRVGDTIARPGDDEFAFVIEGLGSASDARAAARKLLAAVEAPFVIDGQEVRVGASLGAARFPVVSDDAATLLRLADGAMYTAKMERTREPRFHASIEKAFGVPRGSSNSPLATMLREDLIALRFEPQTPLASDRVGISVVLQTPESVPDFGTGSLNALTEQAGMGELLTNWLLERICLQARAWQKIYPTPFHMSLPILSRRQLLWPDLAPTIQDQLQRHGLPRAMLEIEIDERLLQKQLTAGGVLHELRRAGMRLAVTDFGRTLGALRLLQEAPVQTLKLSAVLTNPMTREERATRLTRGLLHLAHDMRLRVVADGATTREQLTFLHGIGCDAVQRTPLTRQLTVQECTAWLDENLRPPLRATFR</sequence>
<feature type="modified residue" description="4-aspartylphosphate" evidence="1">
    <location>
        <position position="109"/>
    </location>
</feature>
<dbReference type="GO" id="GO:0000160">
    <property type="term" value="P:phosphorelay signal transduction system"/>
    <property type="evidence" value="ECO:0007669"/>
    <property type="project" value="InterPro"/>
</dbReference>
<dbReference type="PROSITE" id="PS50883">
    <property type="entry name" value="EAL"/>
    <property type="match status" value="1"/>
</dbReference>
<dbReference type="InterPro" id="IPR052155">
    <property type="entry name" value="Biofilm_reg_signaling"/>
</dbReference>
<dbReference type="PANTHER" id="PTHR44757:SF2">
    <property type="entry name" value="BIOFILM ARCHITECTURE MAINTENANCE PROTEIN MBAA"/>
    <property type="match status" value="1"/>
</dbReference>
<dbReference type="PANTHER" id="PTHR44757">
    <property type="entry name" value="DIGUANYLATE CYCLASE DGCP"/>
    <property type="match status" value="1"/>
</dbReference>
<dbReference type="Proteomes" id="UP000197065">
    <property type="component" value="Unassembled WGS sequence"/>
</dbReference>
<protein>
    <submittedName>
        <fullName evidence="5">Diguanylate cyclase (GGDEF) domain-containing protein</fullName>
    </submittedName>
</protein>
<dbReference type="InterPro" id="IPR043128">
    <property type="entry name" value="Rev_trsase/Diguanyl_cyclase"/>
</dbReference>
<keyword evidence="6" id="KW-1185">Reference proteome</keyword>
<evidence type="ECO:0000259" key="4">
    <source>
        <dbReference type="PROSITE" id="PS50887"/>
    </source>
</evidence>